<feature type="transmembrane region" description="Helical" evidence="1">
    <location>
        <begin position="12"/>
        <end position="31"/>
    </location>
</feature>
<protein>
    <recommendedName>
        <fullName evidence="4">Integral membrane protein</fullName>
    </recommendedName>
</protein>
<evidence type="ECO:0000313" key="2">
    <source>
        <dbReference type="EMBL" id="EFO61190.1"/>
    </source>
</evidence>
<dbReference type="AlphaFoldDB" id="E1F8N5"/>
<dbReference type="EMBL" id="ACVC01000238">
    <property type="protein sequence ID" value="EFO61190.1"/>
    <property type="molecule type" value="Genomic_DNA"/>
</dbReference>
<dbReference type="PANTHER" id="PTHR13146:SF0">
    <property type="entry name" value="SOLUTE CARRIER FAMILY 35 MEMBER F6"/>
    <property type="match status" value="1"/>
</dbReference>
<dbReference type="PANTHER" id="PTHR13146">
    <property type="match status" value="1"/>
</dbReference>
<dbReference type="SUPFAM" id="SSF103481">
    <property type="entry name" value="Multidrug resistance efflux transporter EmrE"/>
    <property type="match status" value="1"/>
</dbReference>
<evidence type="ECO:0000256" key="1">
    <source>
        <dbReference type="SAM" id="Phobius"/>
    </source>
</evidence>
<keyword evidence="1" id="KW-1133">Transmembrane helix</keyword>
<keyword evidence="1" id="KW-0812">Transmembrane</keyword>
<dbReference type="VEuPathDB" id="GiardiaDB:GLP15_1463"/>
<reference evidence="2 3" key="1">
    <citation type="journal article" date="2010" name="BMC Genomics">
        <title>Genome analysis and comparative genomics of a Giardia intestinalis assemblage E isolate.</title>
        <authorList>
            <person name="Jerlstrom-Hultqvist J."/>
            <person name="Franzen O."/>
            <person name="Ankarklev J."/>
            <person name="Xu F."/>
            <person name="Nohynkova E."/>
            <person name="Andersson J.O."/>
            <person name="Svard S.G."/>
            <person name="Andersson B."/>
        </authorList>
    </citation>
    <scope>NUCLEOTIDE SEQUENCE [LARGE SCALE GENOMIC DNA]</scope>
    <source>
        <strain evidence="2 3">P15</strain>
    </source>
</reference>
<feature type="transmembrane region" description="Helical" evidence="1">
    <location>
        <begin position="138"/>
        <end position="155"/>
    </location>
</feature>
<keyword evidence="1" id="KW-0472">Membrane</keyword>
<dbReference type="GO" id="GO:0016020">
    <property type="term" value="C:membrane"/>
    <property type="evidence" value="ECO:0007669"/>
    <property type="project" value="TreeGrafter"/>
</dbReference>
<comment type="caution">
    <text evidence="2">The sequence shown here is derived from an EMBL/GenBank/DDBJ whole genome shotgun (WGS) entry which is preliminary data.</text>
</comment>
<gene>
    <name evidence="2" type="ORF">GLP15_1463</name>
</gene>
<feature type="transmembrane region" description="Helical" evidence="1">
    <location>
        <begin position="51"/>
        <end position="70"/>
    </location>
</feature>
<dbReference type="Proteomes" id="UP000008974">
    <property type="component" value="Unassembled WGS sequence"/>
</dbReference>
<organism evidence="2 3">
    <name type="scientific">Giardia intestinalis (strain P15)</name>
    <name type="common">Giardia lamblia</name>
    <dbReference type="NCBI Taxonomy" id="658858"/>
    <lineage>
        <taxon>Eukaryota</taxon>
        <taxon>Metamonada</taxon>
        <taxon>Diplomonadida</taxon>
        <taxon>Hexamitidae</taxon>
        <taxon>Giardiinae</taxon>
        <taxon>Giardia</taxon>
    </lineage>
</organism>
<sequence>MRCSVSPRHHTLLLATAMIIAGAFSTVSRNVSCQMEGDNIYGQRELYDKAWVAAFFMFLGETICLAIFYIKRCTTRRRASAASLGATAGSAADSEQRSTAALNDVIHDFGCVETAGSPRSTQMVAEDVRKAATGSLPYWKFVLAAIGLTVLDLMQTSAFNVAMVCVPASAVQIFGGLTIVFCLVLAIPLLRRKLERWEIMGVCFTFLGVALAGVATTVQRQHLEEYENAPKTIVGVLLVVAGQHFSGTQYIMEERLVKSQGIDPLMVLGWEGVCDVILSLCVACPLAHVIPGSDHGSLENYANSLYMSFANGHILAMNALYVLSILFFGWSGVTVEKLLTSTHRSLFGSLRSPLIRVAMVIMYYSTRGHSRPYGEPLTLYSLLELFGFGVMILGVMIHNDVRGFGAKATCRGRRGEEPKSPS</sequence>
<feature type="transmembrane region" description="Helical" evidence="1">
    <location>
        <begin position="199"/>
        <end position="218"/>
    </location>
</feature>
<feature type="transmembrane region" description="Helical" evidence="1">
    <location>
        <begin position="310"/>
        <end position="333"/>
    </location>
</feature>
<feature type="transmembrane region" description="Helical" evidence="1">
    <location>
        <begin position="377"/>
        <end position="397"/>
    </location>
</feature>
<dbReference type="OrthoDB" id="29773at2759"/>
<feature type="transmembrane region" description="Helical" evidence="1">
    <location>
        <begin position="161"/>
        <end position="187"/>
    </location>
</feature>
<accession>E1F8N5</accession>
<evidence type="ECO:0008006" key="4">
    <source>
        <dbReference type="Google" id="ProtNLM"/>
    </source>
</evidence>
<dbReference type="OMA" id="QYIMEER"/>
<name>E1F8N5_GIAIA</name>
<dbReference type="InterPro" id="IPR037185">
    <property type="entry name" value="EmrE-like"/>
</dbReference>
<proteinExistence type="predicted"/>
<feature type="transmembrane region" description="Helical" evidence="1">
    <location>
        <begin position="345"/>
        <end position="365"/>
    </location>
</feature>
<evidence type="ECO:0000313" key="3">
    <source>
        <dbReference type="Proteomes" id="UP000008974"/>
    </source>
</evidence>